<keyword evidence="4 5" id="KW-0472">Membrane</keyword>
<dbReference type="AlphaFoldDB" id="A0A2U1TYR6"/>
<evidence type="ECO:0000256" key="2">
    <source>
        <dbReference type="ARBA" id="ARBA00022692"/>
    </source>
</evidence>
<feature type="transmembrane region" description="Helical" evidence="5">
    <location>
        <begin position="68"/>
        <end position="87"/>
    </location>
</feature>
<evidence type="ECO:0000256" key="4">
    <source>
        <dbReference type="ARBA" id="ARBA00023136"/>
    </source>
</evidence>
<keyword evidence="2 5" id="KW-0812">Transmembrane</keyword>
<comment type="caution">
    <text evidence="6">The sequence shown here is derived from an EMBL/GenBank/DDBJ whole genome shotgun (WGS) entry which is preliminary data.</text>
</comment>
<evidence type="ECO:0000313" key="6">
    <source>
        <dbReference type="EMBL" id="PWC14558.1"/>
    </source>
</evidence>
<feature type="transmembrane region" description="Helical" evidence="5">
    <location>
        <begin position="93"/>
        <end position="110"/>
    </location>
</feature>
<gene>
    <name evidence="6" type="ORF">DDT56_13675</name>
</gene>
<feature type="transmembrane region" description="Helical" evidence="5">
    <location>
        <begin position="43"/>
        <end position="61"/>
    </location>
</feature>
<dbReference type="Proteomes" id="UP000296159">
    <property type="component" value="Unassembled WGS sequence"/>
</dbReference>
<reference evidence="6 7" key="1">
    <citation type="submission" date="2018-04" db="EMBL/GenBank/DDBJ databases">
        <title>Brenneria corticis sp.nov.</title>
        <authorList>
            <person name="Li Y."/>
        </authorList>
    </citation>
    <scope>NUCLEOTIDE SEQUENCE [LARGE SCALE GENOMIC DNA]</scope>
    <source>
        <strain evidence="6 7">CFCC 11842</strain>
    </source>
</reference>
<feature type="transmembrane region" description="Helical" evidence="5">
    <location>
        <begin position="9"/>
        <end position="28"/>
    </location>
</feature>
<dbReference type="GO" id="GO:0016020">
    <property type="term" value="C:membrane"/>
    <property type="evidence" value="ECO:0007669"/>
    <property type="project" value="UniProtKB-SubCell"/>
</dbReference>
<evidence type="ECO:0000256" key="5">
    <source>
        <dbReference type="SAM" id="Phobius"/>
    </source>
</evidence>
<dbReference type="RefSeq" id="WP_136166982.1">
    <property type="nucleotide sequence ID" value="NZ_KZ819081.1"/>
</dbReference>
<keyword evidence="7" id="KW-1185">Reference proteome</keyword>
<comment type="subcellular location">
    <subcellularLocation>
        <location evidence="1">Membrane</location>
        <topology evidence="1">Multi-pass membrane protein</topology>
    </subcellularLocation>
</comment>
<organism evidence="6 7">
    <name type="scientific">Brenneria corticis</name>
    <dbReference type="NCBI Taxonomy" id="2173106"/>
    <lineage>
        <taxon>Bacteria</taxon>
        <taxon>Pseudomonadati</taxon>
        <taxon>Pseudomonadota</taxon>
        <taxon>Gammaproteobacteria</taxon>
        <taxon>Enterobacterales</taxon>
        <taxon>Pectobacteriaceae</taxon>
        <taxon>Brenneria</taxon>
    </lineage>
</organism>
<protein>
    <submittedName>
        <fullName evidence="6">DoxX family protein</fullName>
    </submittedName>
</protein>
<proteinExistence type="predicted"/>
<evidence type="ECO:0000313" key="7">
    <source>
        <dbReference type="Proteomes" id="UP000296159"/>
    </source>
</evidence>
<evidence type="ECO:0000256" key="1">
    <source>
        <dbReference type="ARBA" id="ARBA00004141"/>
    </source>
</evidence>
<dbReference type="EMBL" id="QDKH01000014">
    <property type="protein sequence ID" value="PWC14558.1"/>
    <property type="molecule type" value="Genomic_DNA"/>
</dbReference>
<name>A0A2U1TYR6_9GAMM</name>
<dbReference type="InterPro" id="IPR032808">
    <property type="entry name" value="DoxX"/>
</dbReference>
<dbReference type="Pfam" id="PF13564">
    <property type="entry name" value="DoxX_2"/>
    <property type="match status" value="1"/>
</dbReference>
<evidence type="ECO:0000256" key="3">
    <source>
        <dbReference type="ARBA" id="ARBA00022989"/>
    </source>
</evidence>
<keyword evidence="3 5" id="KW-1133">Transmembrane helix</keyword>
<sequence length="112" mass="12339">MSKISAKQWLAYALVAFFVVGGIGNIIAPQPIADDYARWGYPHWFHLVTGFFELVAAILIVRKASRLVGSIIAIGIMFSAAATVIYHGEYTHAIAPLIVLTLLILSVYLHRK</sequence>
<accession>A0A2U1TYR6</accession>